<feature type="transmembrane region" description="Helical" evidence="1">
    <location>
        <begin position="298"/>
        <end position="319"/>
    </location>
</feature>
<evidence type="ECO:0000313" key="2">
    <source>
        <dbReference type="EMBL" id="NSJ85175.1"/>
    </source>
</evidence>
<dbReference type="Pfam" id="PF14264">
    <property type="entry name" value="Glucos_trans_II"/>
    <property type="match status" value="1"/>
</dbReference>
<gene>
    <name evidence="2" type="ORF">G5A70_03005</name>
</gene>
<feature type="transmembrane region" description="Helical" evidence="1">
    <location>
        <begin position="12"/>
        <end position="30"/>
    </location>
</feature>
<feature type="transmembrane region" description="Helical" evidence="1">
    <location>
        <begin position="103"/>
        <end position="121"/>
    </location>
</feature>
<feature type="transmembrane region" description="Helical" evidence="1">
    <location>
        <begin position="325"/>
        <end position="342"/>
    </location>
</feature>
<sequence>MLKRYIQENRKSIFITVVFTVALYAVMLLGNRISIDTEVMINNPEGQLNAWYGINRFGLGLFKHVFHLIPISIPFTNVMTVLFFIFAAISWNYSLVTLQKVQNTKAVFVFLLIFVSSPIFAEQFHFTLQSMEIAFALGAEAIAVILVSRWVEKKGIYHAIAAVLLLAFCFSCYQAFVFLYVFACLLLYLIRQEEKETSGKEQVEEIFKYILVLLAAFVLYEAAATAIKASMGLESGKYLTNQILWGQEPVLYTLCRVIAYTGFIMTGFMSSFHPFLPVLYLFFAVVLYKKWQKKGGQSFLKLASLAGLMIVPFILPAVMGNTVPIRAQFCIPILLSWLGYFFVKSNEKGKIFRYARICVILMLVLQTIAVPALELSAWRCYEKDKAFAKEVEAAAGDIQPEEKLVFVGKYTPNHMIKGQTMGHSFFEWDADTAFGSNYRIHGFMETLGIKYQLPTQQEYEQARQYAEKLPSWKEKKAVYTENGLRIIKLSD</sequence>
<dbReference type="Proteomes" id="UP000822142">
    <property type="component" value="Unassembled WGS sequence"/>
</dbReference>
<evidence type="ECO:0000313" key="3">
    <source>
        <dbReference type="Proteomes" id="UP000822142"/>
    </source>
</evidence>
<feature type="transmembrane region" description="Helical" evidence="1">
    <location>
        <begin position="163"/>
        <end position="189"/>
    </location>
</feature>
<keyword evidence="3" id="KW-1185">Reference proteome</keyword>
<accession>A0ABX2I7Y5</accession>
<feature type="transmembrane region" description="Helical" evidence="1">
    <location>
        <begin position="209"/>
        <end position="229"/>
    </location>
</feature>
<organism evidence="2 3">
    <name type="scientific">Blautia hansenii</name>
    <name type="common">Ruminococcus hansenii</name>
    <dbReference type="NCBI Taxonomy" id="1322"/>
    <lineage>
        <taxon>Bacteria</taxon>
        <taxon>Bacillati</taxon>
        <taxon>Bacillota</taxon>
        <taxon>Clostridia</taxon>
        <taxon>Lachnospirales</taxon>
        <taxon>Lachnospiraceae</taxon>
        <taxon>Blautia</taxon>
    </lineage>
</organism>
<protein>
    <recommendedName>
        <fullName evidence="4">Glycosyltransferase RgtA/B/C/D-like domain-containing protein</fullName>
    </recommendedName>
</protein>
<feature type="transmembrane region" description="Helical" evidence="1">
    <location>
        <begin position="354"/>
        <end position="373"/>
    </location>
</feature>
<name>A0ABX2I7Y5_BLAHA</name>
<dbReference type="InterPro" id="IPR025686">
    <property type="entry name" value="Glucos_trans_II"/>
</dbReference>
<feature type="transmembrane region" description="Helical" evidence="1">
    <location>
        <begin position="65"/>
        <end position="91"/>
    </location>
</feature>
<evidence type="ECO:0000256" key="1">
    <source>
        <dbReference type="SAM" id="Phobius"/>
    </source>
</evidence>
<keyword evidence="1" id="KW-0472">Membrane</keyword>
<dbReference type="RefSeq" id="WP_173747879.1">
    <property type="nucleotide sequence ID" value="NZ_JAAITA010000002.1"/>
</dbReference>
<reference evidence="2 3" key="1">
    <citation type="journal article" date="2020" name="Cell Host Microbe">
        <title>Functional and Genomic Variation between Human-Derived Isolates of Lachnospiraceae Reveals Inter- and Intra-Species Diversity.</title>
        <authorList>
            <person name="Sorbara M.T."/>
            <person name="Littmann E.R."/>
            <person name="Fontana E."/>
            <person name="Moody T.U."/>
            <person name="Kohout C.E."/>
            <person name="Gjonbalaj M."/>
            <person name="Eaton V."/>
            <person name="Seok R."/>
            <person name="Leiner I.M."/>
            <person name="Pamer E.G."/>
        </authorList>
    </citation>
    <scope>NUCLEOTIDE SEQUENCE [LARGE SCALE GENOMIC DNA]</scope>
    <source>
        <strain evidence="2 3">MSK.15.26</strain>
    </source>
</reference>
<keyword evidence="1" id="KW-0812">Transmembrane</keyword>
<keyword evidence="1" id="KW-1133">Transmembrane helix</keyword>
<comment type="caution">
    <text evidence="2">The sequence shown here is derived from an EMBL/GenBank/DDBJ whole genome shotgun (WGS) entry which is preliminary data.</text>
</comment>
<proteinExistence type="predicted"/>
<evidence type="ECO:0008006" key="4">
    <source>
        <dbReference type="Google" id="ProtNLM"/>
    </source>
</evidence>
<dbReference type="EMBL" id="JAAITA010000002">
    <property type="protein sequence ID" value="NSJ85175.1"/>
    <property type="molecule type" value="Genomic_DNA"/>
</dbReference>